<dbReference type="EMBL" id="JAZBJM010000005">
    <property type="protein sequence ID" value="MEM0518491.1"/>
    <property type="molecule type" value="Genomic_DNA"/>
</dbReference>
<dbReference type="InterPro" id="IPR003661">
    <property type="entry name" value="HisK_dim/P_dom"/>
</dbReference>
<feature type="transmembrane region" description="Helical" evidence="13">
    <location>
        <begin position="290"/>
        <end position="313"/>
    </location>
</feature>
<dbReference type="Gene3D" id="2.60.40.2380">
    <property type="match status" value="1"/>
</dbReference>
<evidence type="ECO:0000259" key="15">
    <source>
        <dbReference type="PROSITE" id="PS50109"/>
    </source>
</evidence>
<dbReference type="CDD" id="cd17574">
    <property type="entry name" value="REC_OmpR"/>
    <property type="match status" value="1"/>
</dbReference>
<keyword evidence="9" id="KW-0805">Transcription regulation</keyword>
<dbReference type="InterPro" id="IPR011006">
    <property type="entry name" value="CheY-like_superfamily"/>
</dbReference>
<dbReference type="Pfam" id="PF07696">
    <property type="entry name" value="7TMR-DISMED2"/>
    <property type="match status" value="1"/>
</dbReference>
<dbReference type="Gene3D" id="1.10.10.60">
    <property type="entry name" value="Homeodomain-like"/>
    <property type="match status" value="1"/>
</dbReference>
<dbReference type="Proteomes" id="UP001388259">
    <property type="component" value="Unassembled WGS sequence"/>
</dbReference>
<dbReference type="Pfam" id="PF12833">
    <property type="entry name" value="HTH_18"/>
    <property type="match status" value="1"/>
</dbReference>
<dbReference type="Proteomes" id="UP001390963">
    <property type="component" value="Unassembled WGS sequence"/>
</dbReference>
<evidence type="ECO:0000256" key="3">
    <source>
        <dbReference type="ARBA" id="ARBA00022553"/>
    </source>
</evidence>
<feature type="transmembrane region" description="Helical" evidence="13">
    <location>
        <begin position="325"/>
        <end position="345"/>
    </location>
</feature>
<keyword evidence="4" id="KW-0808">Transferase</keyword>
<dbReference type="PROSITE" id="PS50109">
    <property type="entry name" value="HIS_KIN"/>
    <property type="match status" value="1"/>
</dbReference>
<evidence type="ECO:0000313" key="18">
    <source>
        <dbReference type="EMBL" id="MEM0573443.1"/>
    </source>
</evidence>
<feature type="modified residue" description="4-aspartylphosphate" evidence="12">
    <location>
        <position position="744"/>
    </location>
</feature>
<evidence type="ECO:0000313" key="20">
    <source>
        <dbReference type="Proteomes" id="UP001390963"/>
    </source>
</evidence>
<evidence type="ECO:0000313" key="19">
    <source>
        <dbReference type="Proteomes" id="UP001388259"/>
    </source>
</evidence>
<evidence type="ECO:0000256" key="10">
    <source>
        <dbReference type="ARBA" id="ARBA00023125"/>
    </source>
</evidence>
<dbReference type="InterPro" id="IPR005467">
    <property type="entry name" value="His_kinase_dom"/>
</dbReference>
<dbReference type="InterPro" id="IPR036890">
    <property type="entry name" value="HATPase_C_sf"/>
</dbReference>
<dbReference type="CDD" id="cd00082">
    <property type="entry name" value="HisKA"/>
    <property type="match status" value="1"/>
</dbReference>
<evidence type="ECO:0000256" key="9">
    <source>
        <dbReference type="ARBA" id="ARBA00023015"/>
    </source>
</evidence>
<dbReference type="GO" id="GO:0005524">
    <property type="term" value="F:ATP binding"/>
    <property type="evidence" value="ECO:0007669"/>
    <property type="project" value="UniProtKB-KW"/>
</dbReference>
<dbReference type="InterPro" id="IPR011622">
    <property type="entry name" value="7TMR_DISM_rcpt_extracell_dom2"/>
</dbReference>
<dbReference type="Pfam" id="PF00072">
    <property type="entry name" value="Response_reg"/>
    <property type="match status" value="1"/>
</dbReference>
<dbReference type="Pfam" id="PF02518">
    <property type="entry name" value="HATPase_c"/>
    <property type="match status" value="1"/>
</dbReference>
<dbReference type="PROSITE" id="PS01124">
    <property type="entry name" value="HTH_ARAC_FAMILY_2"/>
    <property type="match status" value="1"/>
</dbReference>
<dbReference type="Gene3D" id="1.10.287.130">
    <property type="match status" value="1"/>
</dbReference>
<keyword evidence="20" id="KW-1185">Reference proteome</keyword>
<evidence type="ECO:0000259" key="14">
    <source>
        <dbReference type="PROSITE" id="PS01124"/>
    </source>
</evidence>
<dbReference type="InterPro" id="IPR036097">
    <property type="entry name" value="HisK_dim/P_sf"/>
</dbReference>
<dbReference type="SMART" id="SM00387">
    <property type="entry name" value="HATPase_c"/>
    <property type="match status" value="1"/>
</dbReference>
<dbReference type="PRINTS" id="PR00344">
    <property type="entry name" value="BCTRLSENSOR"/>
</dbReference>
<feature type="transmembrane region" description="Helical" evidence="13">
    <location>
        <begin position="382"/>
        <end position="400"/>
    </location>
</feature>
<feature type="domain" description="Response regulatory" evidence="16">
    <location>
        <begin position="696"/>
        <end position="811"/>
    </location>
</feature>
<dbReference type="SMART" id="SM00342">
    <property type="entry name" value="HTH_ARAC"/>
    <property type="match status" value="1"/>
</dbReference>
<dbReference type="GO" id="GO:0003700">
    <property type="term" value="F:DNA-binding transcription factor activity"/>
    <property type="evidence" value="ECO:0007669"/>
    <property type="project" value="InterPro"/>
</dbReference>
<keyword evidence="3 12" id="KW-0597">Phosphoprotein</keyword>
<feature type="transmembrane region" description="Helical" evidence="13">
    <location>
        <begin position="260"/>
        <end position="278"/>
    </location>
</feature>
<dbReference type="InterPro" id="IPR003594">
    <property type="entry name" value="HATPase_dom"/>
</dbReference>
<dbReference type="AlphaFoldDB" id="A0AB35YS67"/>
<keyword evidence="6" id="KW-0418">Kinase</keyword>
<sequence>MRFILFYCIAYIFFGNTFLSAQTEIEVDSSNSYIISTNYPIQNVFSKTKILKENAENISINDILQTSIKSNFETLKDSIITDKNAVWLHISFYPKVSLTDHQIILKRNSINNNFVTPHDSISAYYIKNKRIIDSTKSGIYIPASQKKVPFPASRNSFPISLKKDEPVELYLHIFDKRAIYTQLIIRNSTIPFKKNGTSVWLSAFALILAVYVLAFFFYTRDRSYLYLFAFYTCIAIYEHFVESNLPLLEFFFAEIPRASIVSWIVLTLGSKVFFLQFGRKFTNLKHFSPFWDKAVIGLIIYFLLAITIQLYMLTQGINPLNYYQYIFAGVGFLGVLVVTLRLFFLKDTLLKYFAFSAIWSFVFSILGILWENGVIPFWNYINPWLIANTGLMFILALAIARKLQLSERAKAEVEKVREIDSIKSKFFTNISHEFRTPLSLILGPINQSLENIPAAEAIEEHTEIPVKGKHLKVMKRNALRLQNLVEQILELSKLDQGEMKLQVAPGDLVQFLRSLVFSFESLTELKRINFQTNFPKTIPNAYYDRDKLEKIVVNLLSNAIKFTPEHGKVSVWVEENGKEVKISIADTGSAMKGSEIDKIFDRFYQTEENQDQGTGIGLALVKELVELYRGQINVDSTEGKGTVFKVIIPYNKSHFQEVEILEEIIEKPIIERDSNELISDTETISNIENQDSRLPLLLIIEDNPDLRHYIAEQLEKEFKIITAKDGKEGLKIAETQLPDLVISDVMMPKMTGIELCEILKKDIKTCHIPVILLTAKAGQTAKLKGLKTGADDYLTKPFDGHELLIRSKNLLSQRETLRNKFAGELKIRPTELFLNSVDEKFISLVISEVEKNLGNEYYSVEDLANSVGFSRSQLNRKLKSLTNKSPNQLIREFRLTRAKEMLEQKSASVSEIAYSVGYSNLSYFSKSYKEAFGEPPSET</sequence>
<dbReference type="PANTHER" id="PTHR43547:SF2">
    <property type="entry name" value="HYBRID SIGNAL TRANSDUCTION HISTIDINE KINASE C"/>
    <property type="match status" value="1"/>
</dbReference>
<feature type="transmembrane region" description="Helical" evidence="13">
    <location>
        <begin position="199"/>
        <end position="217"/>
    </location>
</feature>
<dbReference type="SMART" id="SM00448">
    <property type="entry name" value="REC"/>
    <property type="match status" value="1"/>
</dbReference>
<dbReference type="GO" id="GO:0000155">
    <property type="term" value="F:phosphorelay sensor kinase activity"/>
    <property type="evidence" value="ECO:0007669"/>
    <property type="project" value="InterPro"/>
</dbReference>
<feature type="domain" description="Histidine kinase" evidence="15">
    <location>
        <begin position="429"/>
        <end position="652"/>
    </location>
</feature>
<feature type="domain" description="HTH araC/xylS-type" evidence="14">
    <location>
        <begin position="843"/>
        <end position="939"/>
    </location>
</feature>
<dbReference type="PANTHER" id="PTHR43547">
    <property type="entry name" value="TWO-COMPONENT HISTIDINE KINASE"/>
    <property type="match status" value="1"/>
</dbReference>
<dbReference type="PROSITE" id="PS00041">
    <property type="entry name" value="HTH_ARAC_FAMILY_1"/>
    <property type="match status" value="1"/>
</dbReference>
<dbReference type="Gene3D" id="3.40.50.2300">
    <property type="match status" value="1"/>
</dbReference>
<keyword evidence="10" id="KW-0238">DNA-binding</keyword>
<evidence type="ECO:0000256" key="8">
    <source>
        <dbReference type="ARBA" id="ARBA00023012"/>
    </source>
</evidence>
<evidence type="ECO:0000259" key="16">
    <source>
        <dbReference type="PROSITE" id="PS50110"/>
    </source>
</evidence>
<feature type="transmembrane region" description="Helical" evidence="13">
    <location>
        <begin position="352"/>
        <end position="370"/>
    </location>
</feature>
<dbReference type="SUPFAM" id="SSF55874">
    <property type="entry name" value="ATPase domain of HSP90 chaperone/DNA topoisomerase II/histidine kinase"/>
    <property type="match status" value="1"/>
</dbReference>
<dbReference type="InterPro" id="IPR009057">
    <property type="entry name" value="Homeodomain-like_sf"/>
</dbReference>
<evidence type="ECO:0000256" key="12">
    <source>
        <dbReference type="PROSITE-ProRule" id="PRU00169"/>
    </source>
</evidence>
<proteinExistence type="predicted"/>
<dbReference type="SUPFAM" id="SSF46689">
    <property type="entry name" value="Homeodomain-like"/>
    <property type="match status" value="1"/>
</dbReference>
<dbReference type="EC" id="2.7.13.3" evidence="2"/>
<protein>
    <recommendedName>
        <fullName evidence="2">histidine kinase</fullName>
        <ecNumber evidence="2">2.7.13.3</ecNumber>
    </recommendedName>
</protein>
<feature type="transmembrane region" description="Helical" evidence="13">
    <location>
        <begin position="224"/>
        <end position="240"/>
    </location>
</feature>
<comment type="catalytic activity">
    <reaction evidence="1">
        <text>ATP + protein L-histidine = ADP + protein N-phospho-L-histidine.</text>
        <dbReference type="EC" id="2.7.13.3"/>
    </reaction>
</comment>
<keyword evidence="7 17" id="KW-0067">ATP-binding</keyword>
<dbReference type="RefSeq" id="WP_342687347.1">
    <property type="nucleotide sequence ID" value="NZ_JAZBJM010000005.1"/>
</dbReference>
<organism evidence="17 19">
    <name type="scientific">Aequorivita flava</name>
    <dbReference type="NCBI Taxonomy" id="3114371"/>
    <lineage>
        <taxon>Bacteria</taxon>
        <taxon>Pseudomonadati</taxon>
        <taxon>Bacteroidota</taxon>
        <taxon>Flavobacteriia</taxon>
        <taxon>Flavobacteriales</taxon>
        <taxon>Flavobacteriaceae</taxon>
        <taxon>Aequorivita</taxon>
    </lineage>
</organism>
<evidence type="ECO:0000256" key="4">
    <source>
        <dbReference type="ARBA" id="ARBA00022679"/>
    </source>
</evidence>
<reference evidence="17 20" key="1">
    <citation type="submission" date="2024-01" db="EMBL/GenBank/DDBJ databases">
        <title>Aequorivita flavus sp. nov., isolated from deep-sea sediment.</title>
        <authorList>
            <person name="Chen X."/>
        </authorList>
    </citation>
    <scope>NUCLEOTIDE SEQUENCE</scope>
    <source>
        <strain evidence="17">MCCC 1A16923</strain>
        <strain evidence="18 20">MCCC 1A16935</strain>
    </source>
</reference>
<evidence type="ECO:0000256" key="11">
    <source>
        <dbReference type="ARBA" id="ARBA00023163"/>
    </source>
</evidence>
<dbReference type="SMART" id="SM00388">
    <property type="entry name" value="HisKA"/>
    <property type="match status" value="1"/>
</dbReference>
<comment type="caution">
    <text evidence="17">The sequence shown here is derived from an EMBL/GenBank/DDBJ whole genome shotgun (WGS) entry which is preliminary data.</text>
</comment>
<dbReference type="InterPro" id="IPR001789">
    <property type="entry name" value="Sig_transdc_resp-reg_receiver"/>
</dbReference>
<dbReference type="InterPro" id="IPR018062">
    <property type="entry name" value="HTH_AraC-typ_CS"/>
</dbReference>
<dbReference type="InterPro" id="IPR004358">
    <property type="entry name" value="Sig_transdc_His_kin-like_C"/>
</dbReference>
<dbReference type="InterPro" id="IPR018060">
    <property type="entry name" value="HTH_AraC"/>
</dbReference>
<evidence type="ECO:0000256" key="7">
    <source>
        <dbReference type="ARBA" id="ARBA00022840"/>
    </source>
</evidence>
<evidence type="ECO:0000256" key="5">
    <source>
        <dbReference type="ARBA" id="ARBA00022741"/>
    </source>
</evidence>
<evidence type="ECO:0000256" key="2">
    <source>
        <dbReference type="ARBA" id="ARBA00012438"/>
    </source>
</evidence>
<keyword evidence="13" id="KW-1133">Transmembrane helix</keyword>
<dbReference type="PROSITE" id="PS50110">
    <property type="entry name" value="RESPONSE_REGULATORY"/>
    <property type="match status" value="1"/>
</dbReference>
<dbReference type="FunFam" id="3.30.565.10:FF:000037">
    <property type="entry name" value="Hybrid sensor histidine kinase/response regulator"/>
    <property type="match status" value="1"/>
</dbReference>
<dbReference type="InterPro" id="IPR011623">
    <property type="entry name" value="7TMR_DISM_rcpt_extracell_dom1"/>
</dbReference>
<keyword evidence="13" id="KW-0472">Membrane</keyword>
<dbReference type="Pfam" id="PF00512">
    <property type="entry name" value="HisKA"/>
    <property type="match status" value="1"/>
</dbReference>
<keyword evidence="11" id="KW-0804">Transcription</keyword>
<keyword evidence="5" id="KW-0547">Nucleotide-binding</keyword>
<dbReference type="Pfam" id="PF07695">
    <property type="entry name" value="7TMR-DISM_7TM"/>
    <property type="match status" value="1"/>
</dbReference>
<keyword evidence="8" id="KW-0902">Two-component regulatory system</keyword>
<accession>A0AB35YS67</accession>
<evidence type="ECO:0000256" key="1">
    <source>
        <dbReference type="ARBA" id="ARBA00000085"/>
    </source>
</evidence>
<evidence type="ECO:0000256" key="6">
    <source>
        <dbReference type="ARBA" id="ARBA00022777"/>
    </source>
</evidence>
<evidence type="ECO:0000256" key="13">
    <source>
        <dbReference type="SAM" id="Phobius"/>
    </source>
</evidence>
<gene>
    <name evidence="18" type="ORF">VZD24_07955</name>
    <name evidence="17" type="ORF">VZD85_09030</name>
</gene>
<dbReference type="SUPFAM" id="SSF47384">
    <property type="entry name" value="Homodimeric domain of signal transducing histidine kinase"/>
    <property type="match status" value="1"/>
</dbReference>
<dbReference type="EMBL" id="JBANCF010000005">
    <property type="protein sequence ID" value="MEM0573443.1"/>
    <property type="molecule type" value="Genomic_DNA"/>
</dbReference>
<dbReference type="GO" id="GO:0043565">
    <property type="term" value="F:sequence-specific DNA binding"/>
    <property type="evidence" value="ECO:0007669"/>
    <property type="project" value="InterPro"/>
</dbReference>
<dbReference type="SUPFAM" id="SSF52172">
    <property type="entry name" value="CheY-like"/>
    <property type="match status" value="1"/>
</dbReference>
<evidence type="ECO:0000313" key="17">
    <source>
        <dbReference type="EMBL" id="MEM0518491.1"/>
    </source>
</evidence>
<dbReference type="Gene3D" id="3.30.565.10">
    <property type="entry name" value="Histidine kinase-like ATPase, C-terminal domain"/>
    <property type="match status" value="1"/>
</dbReference>
<name>A0AB35YS67_9FLAO</name>
<keyword evidence="13" id="KW-0812">Transmembrane</keyword>